<proteinExistence type="inferred from homology"/>
<evidence type="ECO:0000313" key="14">
    <source>
        <dbReference type="Proteomes" id="UP000683360"/>
    </source>
</evidence>
<keyword evidence="7 13" id="KW-0012">Acyltransferase</keyword>
<evidence type="ECO:0000256" key="11">
    <source>
        <dbReference type="ARBA" id="ARBA00047978"/>
    </source>
</evidence>
<evidence type="ECO:0000256" key="5">
    <source>
        <dbReference type="ARBA" id="ARBA00022989"/>
    </source>
</evidence>
<feature type="transmembrane region" description="Helical" evidence="12">
    <location>
        <begin position="234"/>
        <end position="257"/>
    </location>
</feature>
<sequence length="476" mass="54360">MEYDNYDDMYDEDMLQDMMAQYGDYEFDDVEEYGRIPFKELINNCVIPTLSQASHSLFPIYLMCFVFKSTLYLGGSDSKGESFMPSWFPHLTSAIFGGMALYSIFEKNIVYILVCGVLGYVILLMSYRSCRSYSGAVMSLFIVTFIVLCELVLVQRKDWHNVRGAQIILSMKLIGLAFDISSEKTDMPRADSYLGYVFCVGTVIFGPWTSYHDYTIAVHQNITKGFSFGWLLKVIRSIILTIVCLTVSTCLTQWLILDSGEKWLVAYRDAQSFRFSHYFICFVAETSATLAGLGFTEVVWGLTVSKPQNIELPRSLVDVVTNWNLPMHYWLKNYVFLVVQPYGVVIAVFLTYAASSLLHGLNFQFAAVLFSLGFYTYVESVFRSKLSRIFNACIGTRKCKEECAHDYKYTHPCVILTNLIFGALSMFHLAYLGLMFDNSANSEEGYDMYHTLEKWSSLSYASHWIVLGTYIFAVLI</sequence>
<gene>
    <name evidence="13" type="ORF">MEDL_40916</name>
</gene>
<evidence type="ECO:0000256" key="1">
    <source>
        <dbReference type="ARBA" id="ARBA00004141"/>
    </source>
</evidence>
<feature type="transmembrane region" description="Helical" evidence="12">
    <location>
        <begin position="334"/>
        <end position="355"/>
    </location>
</feature>
<comment type="subcellular location">
    <subcellularLocation>
        <location evidence="1">Membrane</location>
        <topology evidence="1">Multi-pass membrane protein</topology>
    </subcellularLocation>
</comment>
<keyword evidence="14" id="KW-1185">Reference proteome</keyword>
<evidence type="ECO:0000256" key="4">
    <source>
        <dbReference type="ARBA" id="ARBA00022692"/>
    </source>
</evidence>
<dbReference type="Pfam" id="PF03062">
    <property type="entry name" value="MBOAT"/>
    <property type="match status" value="1"/>
</dbReference>
<keyword evidence="6 12" id="KW-0472">Membrane</keyword>
<dbReference type="GO" id="GO:0017147">
    <property type="term" value="F:Wnt-protein binding"/>
    <property type="evidence" value="ECO:0007669"/>
    <property type="project" value="TreeGrafter"/>
</dbReference>
<dbReference type="EC" id="2.3.1.250" evidence="9"/>
<dbReference type="OrthoDB" id="5968863at2759"/>
<evidence type="ECO:0000256" key="3">
    <source>
        <dbReference type="ARBA" id="ARBA00022687"/>
    </source>
</evidence>
<protein>
    <recommendedName>
        <fullName evidence="10">Protein-serine O-palmitoleoyltransferase porcupine</fullName>
        <ecNumber evidence="9">2.3.1.250</ecNumber>
    </recommendedName>
</protein>
<dbReference type="Proteomes" id="UP000683360">
    <property type="component" value="Unassembled WGS sequence"/>
</dbReference>
<evidence type="ECO:0000313" key="13">
    <source>
        <dbReference type="EMBL" id="CAG2227966.1"/>
    </source>
</evidence>
<evidence type="ECO:0000256" key="8">
    <source>
        <dbReference type="ARBA" id="ARBA00038269"/>
    </source>
</evidence>
<dbReference type="GO" id="GO:0016055">
    <property type="term" value="P:Wnt signaling pathway"/>
    <property type="evidence" value="ECO:0007669"/>
    <property type="project" value="UniProtKB-KW"/>
</dbReference>
<feature type="transmembrane region" description="Helical" evidence="12">
    <location>
        <begin position="110"/>
        <end position="127"/>
    </location>
</feature>
<feature type="transmembrane region" description="Helical" evidence="12">
    <location>
        <begin position="455"/>
        <end position="475"/>
    </location>
</feature>
<keyword evidence="2 13" id="KW-0808">Transferase</keyword>
<dbReference type="GO" id="GO:0016020">
    <property type="term" value="C:membrane"/>
    <property type="evidence" value="ECO:0007669"/>
    <property type="project" value="UniProtKB-SubCell"/>
</dbReference>
<keyword evidence="3" id="KW-0879">Wnt signaling pathway</keyword>
<evidence type="ECO:0000256" key="10">
    <source>
        <dbReference type="ARBA" id="ARBA00040371"/>
    </source>
</evidence>
<accession>A0A8S3T997</accession>
<evidence type="ECO:0000256" key="6">
    <source>
        <dbReference type="ARBA" id="ARBA00023136"/>
    </source>
</evidence>
<evidence type="ECO:0000256" key="12">
    <source>
        <dbReference type="SAM" id="Phobius"/>
    </source>
</evidence>
<dbReference type="GO" id="GO:0005783">
    <property type="term" value="C:endoplasmic reticulum"/>
    <property type="evidence" value="ECO:0007669"/>
    <property type="project" value="TreeGrafter"/>
</dbReference>
<name>A0A8S3T997_MYTED</name>
<dbReference type="EMBL" id="CAJPWZ010001983">
    <property type="protein sequence ID" value="CAG2227966.1"/>
    <property type="molecule type" value="Genomic_DNA"/>
</dbReference>
<dbReference type="GO" id="GO:1990698">
    <property type="term" value="F:palmitoleoyltransferase activity"/>
    <property type="evidence" value="ECO:0007669"/>
    <property type="project" value="UniProtKB-EC"/>
</dbReference>
<feature type="transmembrane region" description="Helical" evidence="12">
    <location>
        <begin position="133"/>
        <end position="153"/>
    </location>
</feature>
<dbReference type="PANTHER" id="PTHR13906">
    <property type="entry name" value="PORCUPINE"/>
    <property type="match status" value="1"/>
</dbReference>
<keyword evidence="5 12" id="KW-1133">Transmembrane helix</keyword>
<organism evidence="13 14">
    <name type="scientific">Mytilus edulis</name>
    <name type="common">Blue mussel</name>
    <dbReference type="NCBI Taxonomy" id="6550"/>
    <lineage>
        <taxon>Eukaryota</taxon>
        <taxon>Metazoa</taxon>
        <taxon>Spiralia</taxon>
        <taxon>Lophotrochozoa</taxon>
        <taxon>Mollusca</taxon>
        <taxon>Bivalvia</taxon>
        <taxon>Autobranchia</taxon>
        <taxon>Pteriomorphia</taxon>
        <taxon>Mytilida</taxon>
        <taxon>Mytiloidea</taxon>
        <taxon>Mytilidae</taxon>
        <taxon>Mytilinae</taxon>
        <taxon>Mytilus</taxon>
    </lineage>
</organism>
<dbReference type="InterPro" id="IPR004299">
    <property type="entry name" value="MBOAT_fam"/>
</dbReference>
<dbReference type="GO" id="GO:0030258">
    <property type="term" value="P:lipid modification"/>
    <property type="evidence" value="ECO:0007669"/>
    <property type="project" value="TreeGrafter"/>
</dbReference>
<comment type="caution">
    <text evidence="13">The sequence shown here is derived from an EMBL/GenBank/DDBJ whole genome shotgun (WGS) entry which is preliminary data.</text>
</comment>
<evidence type="ECO:0000256" key="7">
    <source>
        <dbReference type="ARBA" id="ARBA00023315"/>
    </source>
</evidence>
<evidence type="ECO:0000256" key="9">
    <source>
        <dbReference type="ARBA" id="ARBA00038867"/>
    </source>
</evidence>
<comment type="catalytic activity">
    <reaction evidence="11">
        <text>[Wnt protein]-L-serine + (9Z)-hexadecenoyl-CoA = [Wnt protein]-O-(9Z)-hexadecenoyl-L-serine + CoA</text>
        <dbReference type="Rhea" id="RHEA:45336"/>
        <dbReference type="Rhea" id="RHEA-COMP:11170"/>
        <dbReference type="Rhea" id="RHEA-COMP:11171"/>
        <dbReference type="ChEBI" id="CHEBI:29999"/>
        <dbReference type="ChEBI" id="CHEBI:57287"/>
        <dbReference type="ChEBI" id="CHEBI:61540"/>
        <dbReference type="ChEBI" id="CHEBI:85189"/>
        <dbReference type="EC" id="2.3.1.250"/>
    </reaction>
</comment>
<feature type="transmembrane region" description="Helical" evidence="12">
    <location>
        <begin position="87"/>
        <end position="105"/>
    </location>
</feature>
<feature type="transmembrane region" description="Helical" evidence="12">
    <location>
        <begin position="415"/>
        <end position="435"/>
    </location>
</feature>
<feature type="transmembrane region" description="Helical" evidence="12">
    <location>
        <begin position="277"/>
        <end position="300"/>
    </location>
</feature>
<keyword evidence="4 12" id="KW-0812">Transmembrane</keyword>
<dbReference type="AlphaFoldDB" id="A0A8S3T997"/>
<feature type="transmembrane region" description="Helical" evidence="12">
    <location>
        <begin position="193"/>
        <end position="214"/>
    </location>
</feature>
<dbReference type="PANTHER" id="PTHR13906:SF12">
    <property type="entry name" value="PROTEIN-SERINE O-PALMITOLEOYLTRANSFERASE PORCUPINE"/>
    <property type="match status" value="1"/>
</dbReference>
<dbReference type="InterPro" id="IPR049941">
    <property type="entry name" value="LPLAT_7/PORCN-like"/>
</dbReference>
<comment type="similarity">
    <text evidence="8">Belongs to the membrane-bound acyltransferase family. Porcupine subfamily.</text>
</comment>
<dbReference type="GO" id="GO:0061355">
    <property type="term" value="P:Wnt protein secretion"/>
    <property type="evidence" value="ECO:0007669"/>
    <property type="project" value="TreeGrafter"/>
</dbReference>
<feature type="transmembrane region" description="Helical" evidence="12">
    <location>
        <begin position="57"/>
        <end position="75"/>
    </location>
</feature>
<evidence type="ECO:0000256" key="2">
    <source>
        <dbReference type="ARBA" id="ARBA00022679"/>
    </source>
</evidence>
<reference evidence="13" key="1">
    <citation type="submission" date="2021-03" db="EMBL/GenBank/DDBJ databases">
        <authorList>
            <person name="Bekaert M."/>
        </authorList>
    </citation>
    <scope>NUCLEOTIDE SEQUENCE</scope>
</reference>